<dbReference type="AlphaFoldDB" id="A0A0M9VVT0"/>
<accession>A0A0M9VVT0</accession>
<organism evidence="1 2">
    <name type="scientific">Escovopsis weberi</name>
    <dbReference type="NCBI Taxonomy" id="150374"/>
    <lineage>
        <taxon>Eukaryota</taxon>
        <taxon>Fungi</taxon>
        <taxon>Dikarya</taxon>
        <taxon>Ascomycota</taxon>
        <taxon>Pezizomycotina</taxon>
        <taxon>Sordariomycetes</taxon>
        <taxon>Hypocreomycetidae</taxon>
        <taxon>Hypocreales</taxon>
        <taxon>Hypocreaceae</taxon>
        <taxon>Escovopsis</taxon>
    </lineage>
</organism>
<comment type="caution">
    <text evidence="1">The sequence shown here is derived from an EMBL/GenBank/DDBJ whole genome shotgun (WGS) entry which is preliminary data.</text>
</comment>
<gene>
    <name evidence="1" type="ORF">ESCO_006708</name>
</gene>
<evidence type="ECO:0000313" key="2">
    <source>
        <dbReference type="Proteomes" id="UP000053831"/>
    </source>
</evidence>
<dbReference type="EMBL" id="LGSR01000011">
    <property type="protein sequence ID" value="KOS21283.1"/>
    <property type="molecule type" value="Genomic_DNA"/>
</dbReference>
<protein>
    <submittedName>
        <fullName evidence="1">Uncharacterized protein</fullName>
    </submittedName>
</protein>
<name>A0A0M9VVT0_ESCWE</name>
<keyword evidence="2" id="KW-1185">Reference proteome</keyword>
<proteinExistence type="predicted"/>
<sequence length="78" mass="8566">MKRESNVVSVNGARLVSCDGQFQCRCTIFLAPNCDASAGHAQLNYEDGRSIDCPDLTRDFEFFSANCVHLRAHGGGRE</sequence>
<dbReference type="Proteomes" id="UP000053831">
    <property type="component" value="Unassembled WGS sequence"/>
</dbReference>
<reference evidence="1 2" key="1">
    <citation type="submission" date="2015-07" db="EMBL/GenBank/DDBJ databases">
        <title>The genome of the fungus Escovopsis weberi, a specialized disease agent of ant agriculture.</title>
        <authorList>
            <person name="de Man T.J."/>
            <person name="Stajich J.E."/>
            <person name="Kubicek C.P."/>
            <person name="Chenthamara K."/>
            <person name="Atanasova L."/>
            <person name="Druzhinina I.S."/>
            <person name="Birnbaum S."/>
            <person name="Barribeau S.M."/>
            <person name="Teiling C."/>
            <person name="Suen G."/>
            <person name="Currie C."/>
            <person name="Gerardo N.M."/>
        </authorList>
    </citation>
    <scope>NUCLEOTIDE SEQUENCE [LARGE SCALE GENOMIC DNA]</scope>
</reference>
<evidence type="ECO:0000313" key="1">
    <source>
        <dbReference type="EMBL" id="KOS21283.1"/>
    </source>
</evidence>